<organism evidence="2">
    <name type="scientific">uncultured Thermomicrobiales bacterium</name>
    <dbReference type="NCBI Taxonomy" id="1645740"/>
    <lineage>
        <taxon>Bacteria</taxon>
        <taxon>Pseudomonadati</taxon>
        <taxon>Thermomicrobiota</taxon>
        <taxon>Thermomicrobia</taxon>
        <taxon>Thermomicrobiales</taxon>
        <taxon>environmental samples</taxon>
    </lineage>
</organism>
<dbReference type="EMBL" id="CADCWF010000164">
    <property type="protein sequence ID" value="CAA9561591.1"/>
    <property type="molecule type" value="Genomic_DNA"/>
</dbReference>
<proteinExistence type="predicted"/>
<dbReference type="AlphaFoldDB" id="A0A6J4UV38"/>
<name>A0A6J4UV38_9BACT</name>
<protein>
    <submittedName>
        <fullName evidence="2">Uncharacterized protein</fullName>
    </submittedName>
</protein>
<evidence type="ECO:0000313" key="2">
    <source>
        <dbReference type="EMBL" id="CAA9561591.1"/>
    </source>
</evidence>
<sequence length="193" mass="19755">MDDRQFDSLARRLGRRSGRRGAVRGLVGGLAAGGLAIARGRRAAAQGCCYLAAGDPCYDDRQCAANPNNVAYQPMFCADNGFAYDGPFNCCAWAGYQCAFDEGCCGALVCVDNACREPLSTGTASLGDPCTFDGDCSQDFPELGALICADTGFGAATCCRQAGGSCGGPLSGGENDWVCCGRLTCSGGRCGLG</sequence>
<gene>
    <name evidence="2" type="ORF">AVDCRST_MAG59-2613</name>
</gene>
<feature type="transmembrane region" description="Helical" evidence="1">
    <location>
        <begin position="21"/>
        <end position="38"/>
    </location>
</feature>
<keyword evidence="1" id="KW-0472">Membrane</keyword>
<evidence type="ECO:0000256" key="1">
    <source>
        <dbReference type="SAM" id="Phobius"/>
    </source>
</evidence>
<keyword evidence="1" id="KW-0812">Transmembrane</keyword>
<keyword evidence="1" id="KW-1133">Transmembrane helix</keyword>
<reference evidence="2" key="1">
    <citation type="submission" date="2020-02" db="EMBL/GenBank/DDBJ databases">
        <authorList>
            <person name="Meier V. D."/>
        </authorList>
    </citation>
    <scope>NUCLEOTIDE SEQUENCE</scope>
    <source>
        <strain evidence="2">AVDCRST_MAG59</strain>
    </source>
</reference>
<accession>A0A6J4UV38</accession>